<sequence>MARRMRLGKAQRRQGRREGGQSSTVGSPEGRRTWRRGMGKSSNWGARTAMARACGRRLGPRPSTIDAMARQREDDAHARDDEGVRLRTRRDKSGLSEADVEALGSPVFGGHGRRSARGRWARCRGVGGRDGATGRDDEARVCMTRRSL</sequence>
<reference evidence="2 3" key="1">
    <citation type="journal article" date="2019" name="Sci. Rep.">
        <title>A high-quality genome of Eragrostis curvula grass provides insights into Poaceae evolution and supports new strategies to enhance forage quality.</title>
        <authorList>
            <person name="Carballo J."/>
            <person name="Santos B.A.C.M."/>
            <person name="Zappacosta D."/>
            <person name="Garbus I."/>
            <person name="Selva J.P."/>
            <person name="Gallo C.A."/>
            <person name="Diaz A."/>
            <person name="Albertini E."/>
            <person name="Caccamo M."/>
            <person name="Echenique V."/>
        </authorList>
    </citation>
    <scope>NUCLEOTIDE SEQUENCE [LARGE SCALE GENOMIC DNA]</scope>
    <source>
        <strain evidence="3">cv. Victoria</strain>
        <tissue evidence="2">Leaf</tissue>
    </source>
</reference>
<feature type="non-terminal residue" evidence="2">
    <location>
        <position position="1"/>
    </location>
</feature>
<name>A0A5J9WHG3_9POAL</name>
<dbReference type="Gramene" id="TVU46724">
    <property type="protein sequence ID" value="TVU46724"/>
    <property type="gene ID" value="EJB05_06276"/>
</dbReference>
<evidence type="ECO:0000313" key="3">
    <source>
        <dbReference type="Proteomes" id="UP000324897"/>
    </source>
</evidence>
<gene>
    <name evidence="2" type="ORF">EJB05_06276</name>
</gene>
<feature type="compositionally biased region" description="Basic residues" evidence="1">
    <location>
        <begin position="111"/>
        <end position="122"/>
    </location>
</feature>
<evidence type="ECO:0000313" key="2">
    <source>
        <dbReference type="EMBL" id="TVU46724.1"/>
    </source>
</evidence>
<organism evidence="2 3">
    <name type="scientific">Eragrostis curvula</name>
    <name type="common">weeping love grass</name>
    <dbReference type="NCBI Taxonomy" id="38414"/>
    <lineage>
        <taxon>Eukaryota</taxon>
        <taxon>Viridiplantae</taxon>
        <taxon>Streptophyta</taxon>
        <taxon>Embryophyta</taxon>
        <taxon>Tracheophyta</taxon>
        <taxon>Spermatophyta</taxon>
        <taxon>Magnoliopsida</taxon>
        <taxon>Liliopsida</taxon>
        <taxon>Poales</taxon>
        <taxon>Poaceae</taxon>
        <taxon>PACMAD clade</taxon>
        <taxon>Chloridoideae</taxon>
        <taxon>Eragrostideae</taxon>
        <taxon>Eragrostidinae</taxon>
        <taxon>Eragrostis</taxon>
    </lineage>
</organism>
<dbReference type="Proteomes" id="UP000324897">
    <property type="component" value="Chromosome 5"/>
</dbReference>
<feature type="region of interest" description="Disordered" evidence="1">
    <location>
        <begin position="68"/>
        <end position="137"/>
    </location>
</feature>
<proteinExistence type="predicted"/>
<feature type="compositionally biased region" description="Basic residues" evidence="1">
    <location>
        <begin position="1"/>
        <end position="15"/>
    </location>
</feature>
<evidence type="ECO:0000256" key="1">
    <source>
        <dbReference type="SAM" id="MobiDB-lite"/>
    </source>
</evidence>
<comment type="caution">
    <text evidence="2">The sequence shown here is derived from an EMBL/GenBank/DDBJ whole genome shotgun (WGS) entry which is preliminary data.</text>
</comment>
<dbReference type="EMBL" id="RWGY01000004">
    <property type="protein sequence ID" value="TVU46724.1"/>
    <property type="molecule type" value="Genomic_DNA"/>
</dbReference>
<feature type="compositionally biased region" description="Basic and acidic residues" evidence="1">
    <location>
        <begin position="69"/>
        <end position="85"/>
    </location>
</feature>
<protein>
    <submittedName>
        <fullName evidence="2">Uncharacterized protein</fullName>
    </submittedName>
</protein>
<feature type="region of interest" description="Disordered" evidence="1">
    <location>
        <begin position="1"/>
        <end position="46"/>
    </location>
</feature>
<dbReference type="AlphaFoldDB" id="A0A5J9WHG3"/>
<accession>A0A5J9WHG3</accession>
<keyword evidence="3" id="KW-1185">Reference proteome</keyword>